<feature type="region of interest" description="Disordered" evidence="2">
    <location>
        <begin position="659"/>
        <end position="708"/>
    </location>
</feature>
<evidence type="ECO:0000256" key="1">
    <source>
        <dbReference type="ARBA" id="ARBA00007447"/>
    </source>
</evidence>
<feature type="compositionally biased region" description="Basic and acidic residues" evidence="2">
    <location>
        <begin position="610"/>
        <end position="631"/>
    </location>
</feature>
<evidence type="ECO:0000256" key="3">
    <source>
        <dbReference type="SAM" id="Phobius"/>
    </source>
</evidence>
<organism evidence="5 6">
    <name type="scientific">Marasmius tenuissimus</name>
    <dbReference type="NCBI Taxonomy" id="585030"/>
    <lineage>
        <taxon>Eukaryota</taxon>
        <taxon>Fungi</taxon>
        <taxon>Dikarya</taxon>
        <taxon>Basidiomycota</taxon>
        <taxon>Agaricomycotina</taxon>
        <taxon>Agaricomycetes</taxon>
        <taxon>Agaricomycetidae</taxon>
        <taxon>Agaricales</taxon>
        <taxon>Marasmiineae</taxon>
        <taxon>Marasmiaceae</taxon>
        <taxon>Marasmius</taxon>
    </lineage>
</organism>
<name>A0ABR2ZYD1_9AGAR</name>
<sequence length="826" mass="89229">MTYIWKGKQKATAEQVERWRRDEEDDEDDEGPGSIINMEFAGTGTQDQTYTVPLKIGSSQQPVSLQVDTGSGDIWIASSSCSSCPPASRKYDPNSSQSSQSSNVPFTINYLRGKASGTIYWDTVDFGGYSIENQALAAADDVQDEPLDARFNGVLGLSLPRNSIISSLIPGGTAGGRDGAHITSNLFSISPQSSAPPARFVSMTFSRLGSNAIPSLMGIGKHPTSQVPSIANGTQVKYSVPLASTNEQGVSVGTVFWKTSVRDITVWVDGQPRVVKLTRSGIGGSGGGGLYPTAVLDTGIPLIFSTRAIADAIYGAIGVSPASDGNYYMNCKTPLNLTITLDDRPPISLHPLDLSAEPSRGATSANCIGVIQAADGELQTAGVADMILGIPFIRNTYMVMAYQIPNSDGTFPDLSDSNISSSAIVEYKPFLGLQGLTDPAVAMNEFLRVRVQGLPLDGDGNRFSGGSDDKKKIGVGLEILFGLLGFLVLCCGLFGLRWCIMRRRRYTDSGSMGTHTHTQRSLGPASDAGATAISNSGLFGWWGKKNRRKQKEKKGTYELAVGRWSEEDILPHEDVLRQRRFDEYMRKERMKSEYTVSSAQTRVDDEDEPAGNHKGPDEEGRLEPLSERESTGNHLVSINNEWDPAKDLEWGDNRATLVERGRTPELPQKAYNSTQHDSDPETSPERPMLTRPLSDETPSHPLPAPALLNGHTRRLSETPLLPPVQENVESSAIYPDLPNDEDLAEFGSLSMAGVGTAARSSRVVPDVRHDITDVTESSRDNSSPTFTSPVDEFASQNRPLSVASRSSQRGRPTVAPAGPRRSSRGP</sequence>
<dbReference type="Proteomes" id="UP001437256">
    <property type="component" value="Unassembled WGS sequence"/>
</dbReference>
<comment type="similarity">
    <text evidence="1">Belongs to the peptidase A1 family.</text>
</comment>
<dbReference type="InterPro" id="IPR021109">
    <property type="entry name" value="Peptidase_aspartic_dom_sf"/>
</dbReference>
<accession>A0ABR2ZYD1</accession>
<feature type="domain" description="Peptidase A1" evidence="4">
    <location>
        <begin position="50"/>
        <end position="412"/>
    </location>
</feature>
<evidence type="ECO:0000256" key="2">
    <source>
        <dbReference type="SAM" id="MobiDB-lite"/>
    </source>
</evidence>
<keyword evidence="6" id="KW-1185">Reference proteome</keyword>
<dbReference type="Gene3D" id="2.40.70.10">
    <property type="entry name" value="Acid Proteases"/>
    <property type="match status" value="2"/>
</dbReference>
<proteinExistence type="inferred from homology"/>
<dbReference type="PANTHER" id="PTHR47966">
    <property type="entry name" value="BETA-SITE APP-CLEAVING ENZYME, ISOFORM A-RELATED"/>
    <property type="match status" value="1"/>
</dbReference>
<keyword evidence="3" id="KW-0472">Membrane</keyword>
<dbReference type="PANTHER" id="PTHR47966:SF57">
    <property type="entry name" value="PEPTIDASE A1 DOMAIN-CONTAINING PROTEIN"/>
    <property type="match status" value="1"/>
</dbReference>
<feature type="region of interest" description="Disordered" evidence="2">
    <location>
        <begin position="82"/>
        <end position="103"/>
    </location>
</feature>
<dbReference type="InterPro" id="IPR001461">
    <property type="entry name" value="Aspartic_peptidase_A1"/>
</dbReference>
<feature type="region of interest" description="Disordered" evidence="2">
    <location>
        <begin position="767"/>
        <end position="826"/>
    </location>
</feature>
<dbReference type="InterPro" id="IPR033121">
    <property type="entry name" value="PEPTIDASE_A1"/>
</dbReference>
<feature type="compositionally biased region" description="Polar residues" evidence="2">
    <location>
        <begin position="780"/>
        <end position="810"/>
    </location>
</feature>
<evidence type="ECO:0000313" key="6">
    <source>
        <dbReference type="Proteomes" id="UP001437256"/>
    </source>
</evidence>
<feature type="transmembrane region" description="Helical" evidence="3">
    <location>
        <begin position="479"/>
        <end position="500"/>
    </location>
</feature>
<keyword evidence="3" id="KW-1133">Transmembrane helix</keyword>
<dbReference type="Pfam" id="PF00026">
    <property type="entry name" value="Asp"/>
    <property type="match status" value="2"/>
</dbReference>
<gene>
    <name evidence="5" type="ORF">AAF712_007111</name>
</gene>
<evidence type="ECO:0000259" key="4">
    <source>
        <dbReference type="PROSITE" id="PS51767"/>
    </source>
</evidence>
<dbReference type="EMBL" id="JBBXMP010000042">
    <property type="protein sequence ID" value="KAL0065808.1"/>
    <property type="molecule type" value="Genomic_DNA"/>
</dbReference>
<dbReference type="PRINTS" id="PR00792">
    <property type="entry name" value="PEPSIN"/>
</dbReference>
<evidence type="ECO:0000313" key="5">
    <source>
        <dbReference type="EMBL" id="KAL0065808.1"/>
    </source>
</evidence>
<dbReference type="CDD" id="cd05471">
    <property type="entry name" value="pepsin_like"/>
    <property type="match status" value="1"/>
</dbReference>
<feature type="compositionally biased region" description="Basic and acidic residues" evidence="2">
    <location>
        <begin position="767"/>
        <end position="779"/>
    </location>
</feature>
<feature type="region of interest" description="Disordered" evidence="2">
    <location>
        <begin position="1"/>
        <end position="42"/>
    </location>
</feature>
<reference evidence="5 6" key="1">
    <citation type="submission" date="2024-05" db="EMBL/GenBank/DDBJ databases">
        <title>A draft genome resource for the thread blight pathogen Marasmius tenuissimus strain MS-2.</title>
        <authorList>
            <person name="Yulfo-Soto G.E."/>
            <person name="Baruah I.K."/>
            <person name="Amoako-Attah I."/>
            <person name="Bukari Y."/>
            <person name="Meinhardt L.W."/>
            <person name="Bailey B.A."/>
            <person name="Cohen S.P."/>
        </authorList>
    </citation>
    <scope>NUCLEOTIDE SEQUENCE [LARGE SCALE GENOMIC DNA]</scope>
    <source>
        <strain evidence="5 6">MS-2</strain>
    </source>
</reference>
<feature type="region of interest" description="Disordered" evidence="2">
    <location>
        <begin position="590"/>
        <end position="640"/>
    </location>
</feature>
<dbReference type="InterPro" id="IPR034164">
    <property type="entry name" value="Pepsin-like_dom"/>
</dbReference>
<keyword evidence="3" id="KW-0812">Transmembrane</keyword>
<dbReference type="PROSITE" id="PS51767">
    <property type="entry name" value="PEPTIDASE_A1"/>
    <property type="match status" value="1"/>
</dbReference>
<protein>
    <recommendedName>
        <fullName evidence="4">Peptidase A1 domain-containing protein</fullName>
    </recommendedName>
</protein>
<dbReference type="SUPFAM" id="SSF50630">
    <property type="entry name" value="Acid proteases"/>
    <property type="match status" value="1"/>
</dbReference>
<comment type="caution">
    <text evidence="5">The sequence shown here is derived from an EMBL/GenBank/DDBJ whole genome shotgun (WGS) entry which is preliminary data.</text>
</comment>